<keyword evidence="2" id="KW-1185">Reference proteome</keyword>
<dbReference type="AlphaFoldDB" id="A0A4R8V0D9"/>
<protein>
    <submittedName>
        <fullName evidence="1">Uncharacterized protein</fullName>
    </submittedName>
</protein>
<proteinExistence type="predicted"/>
<gene>
    <name evidence="1" type="ORF">E3O06_07380</name>
</gene>
<evidence type="ECO:0000313" key="1">
    <source>
        <dbReference type="EMBL" id="TFB74128.1"/>
    </source>
</evidence>
<dbReference type="OrthoDB" id="5122814at2"/>
<name>A0A4R8V0D9_9MICO</name>
<evidence type="ECO:0000313" key="2">
    <source>
        <dbReference type="Proteomes" id="UP000298173"/>
    </source>
</evidence>
<reference evidence="1 2" key="1">
    <citation type="submission" date="2019-03" db="EMBL/GenBank/DDBJ databases">
        <title>Genomics of glacier-inhabiting Cryobacterium strains.</title>
        <authorList>
            <person name="Liu Q."/>
            <person name="Xin Y.-H."/>
        </authorList>
    </citation>
    <scope>NUCLEOTIDE SEQUENCE [LARGE SCALE GENOMIC DNA]</scope>
    <source>
        <strain evidence="1 2">HLT2-23</strain>
    </source>
</reference>
<comment type="caution">
    <text evidence="1">The sequence shown here is derived from an EMBL/GenBank/DDBJ whole genome shotgun (WGS) entry which is preliminary data.</text>
</comment>
<organism evidence="1 2">
    <name type="scientific">Cryobacterium glaciale</name>
    <dbReference type="NCBI Taxonomy" id="1259145"/>
    <lineage>
        <taxon>Bacteria</taxon>
        <taxon>Bacillati</taxon>
        <taxon>Actinomycetota</taxon>
        <taxon>Actinomycetes</taxon>
        <taxon>Micrococcales</taxon>
        <taxon>Microbacteriaceae</taxon>
        <taxon>Cryobacterium</taxon>
    </lineage>
</organism>
<accession>A0A4R8V0D9</accession>
<dbReference type="EMBL" id="SOEY01000015">
    <property type="protein sequence ID" value="TFB74128.1"/>
    <property type="molecule type" value="Genomic_DNA"/>
</dbReference>
<dbReference type="Proteomes" id="UP000298173">
    <property type="component" value="Unassembled WGS sequence"/>
</dbReference>
<sequence>MAISSSANLGGRRAKIRDALMDRSPRLAGMYCAALQELDADIAPGLETARVSIICHCMREVMNGLPAVMAVGSTPRPNPSSVSLTGRLPDLVAAHSGFDLRAAQDIVPVPSAIAAAIADLVAAAVKERGINVANAAALLTDGADTKHPLISQWNSAQRFFLQWTHLDRNPDAGRSLPTDDEVRTNIRVVEDVIDVRTAVFFENLSAVEDILNIANATATEETE</sequence>
<dbReference type="RefSeq" id="WP_134502343.1">
    <property type="nucleotide sequence ID" value="NZ_SOEY01000015.1"/>
</dbReference>